<evidence type="ECO:0000256" key="2">
    <source>
        <dbReference type="ARBA" id="ARBA00022729"/>
    </source>
</evidence>
<dbReference type="InterPro" id="IPR026906">
    <property type="entry name" value="LRR_5"/>
</dbReference>
<evidence type="ECO:0000259" key="5">
    <source>
        <dbReference type="SMART" id="SM00082"/>
    </source>
</evidence>
<dbReference type="OrthoDB" id="635273at2759"/>
<keyword evidence="4" id="KW-0472">Membrane</keyword>
<dbReference type="InParanoid" id="A0A1V9Y3R4"/>
<keyword evidence="2" id="KW-0732">Signal</keyword>
<evidence type="ECO:0000313" key="6">
    <source>
        <dbReference type="EMBL" id="OQR80218.1"/>
    </source>
</evidence>
<name>A0A1V9Y3R4_9ACAR</name>
<keyword evidence="4" id="KW-0812">Transmembrane</keyword>
<accession>A0A1V9Y3R4</accession>
<keyword evidence="7" id="KW-1185">Reference proteome</keyword>
<dbReference type="AlphaFoldDB" id="A0A1V9Y3R4"/>
<dbReference type="PANTHER" id="PTHR24366:SF153">
    <property type="entry name" value="ELRR (EXTRACELLULAR LEUCINE-RICH REPEAT) ONLY"/>
    <property type="match status" value="1"/>
</dbReference>
<dbReference type="SMART" id="SM00082">
    <property type="entry name" value="LRRCT"/>
    <property type="match status" value="1"/>
</dbReference>
<dbReference type="PROSITE" id="PS51450">
    <property type="entry name" value="LRR"/>
    <property type="match status" value="1"/>
</dbReference>
<dbReference type="InterPro" id="IPR000483">
    <property type="entry name" value="Cys-rich_flank_reg_C"/>
</dbReference>
<dbReference type="InterPro" id="IPR032675">
    <property type="entry name" value="LRR_dom_sf"/>
</dbReference>
<sequence length="520" mass="57913">MMSRWRPPDSHSLGGYKPPQQRQWALIVLLAAILAAKPIAATPAARLSCKSFEKDEVRVECTSMQTHLIPHVLHPGLKSLKVTGSRISSLSNIDVYAQMRYLDLSQNSLTALGESLSKLHHLSVVIVRENKLTALRTSDLVGLRSLTRLDVSKNQIASIEARTFINSSLIDLDLSENRIRELTPAMVQGLSKLQSLNLKDNEFTTVPSALGLLRQLNYLDLSFNNIGNIPPNTLPDVKTLLLERCDLSNTSFLSNSSVTRLDLSANRFSVVPRPLPTKLEELVLDANPIQILQAKCLSHAPNLRNFSLSSCRELRSVHTEAFAGNSEIRAILLESDVSLKTLDSRMFRSLGKLEIVSLRESGLRTIGAGFVSWYLLSRVDLRDNPFKCDCSLSWLRDLALAYLNTTGEPANKRPRPLDDETVHISCAEPTKFSGRKLYELPASAFECGTSSLFLMITIPLVILILLGSTLIVVLFCWRHRLPTWLPCPRSKDKTAPTHNGGTKQQFLEKTYMMPGDDYDG</sequence>
<dbReference type="Proteomes" id="UP000192247">
    <property type="component" value="Unassembled WGS sequence"/>
</dbReference>
<evidence type="ECO:0000313" key="7">
    <source>
        <dbReference type="Proteomes" id="UP000192247"/>
    </source>
</evidence>
<comment type="caution">
    <text evidence="6">The sequence shown here is derived from an EMBL/GenBank/DDBJ whole genome shotgun (WGS) entry which is preliminary data.</text>
</comment>
<dbReference type="InterPro" id="IPR001611">
    <property type="entry name" value="Leu-rich_rpt"/>
</dbReference>
<keyword evidence="4" id="KW-1133">Transmembrane helix</keyword>
<dbReference type="Pfam" id="PF13855">
    <property type="entry name" value="LRR_8"/>
    <property type="match status" value="1"/>
</dbReference>
<proteinExistence type="predicted"/>
<dbReference type="SMART" id="SM00369">
    <property type="entry name" value="LRR_TYP"/>
    <property type="match status" value="6"/>
</dbReference>
<dbReference type="PRINTS" id="PR00019">
    <property type="entry name" value="LEURICHRPT"/>
</dbReference>
<evidence type="ECO:0000256" key="4">
    <source>
        <dbReference type="SAM" id="Phobius"/>
    </source>
</evidence>
<dbReference type="InterPro" id="IPR003591">
    <property type="entry name" value="Leu-rich_rpt_typical-subtyp"/>
</dbReference>
<protein>
    <submittedName>
        <fullName evidence="6">Protein slit-like</fullName>
    </submittedName>
</protein>
<gene>
    <name evidence="6" type="ORF">BIW11_05206</name>
</gene>
<dbReference type="EMBL" id="MNPL01000220">
    <property type="protein sequence ID" value="OQR80218.1"/>
    <property type="molecule type" value="Genomic_DNA"/>
</dbReference>
<dbReference type="Pfam" id="PF13306">
    <property type="entry name" value="LRR_5"/>
    <property type="match status" value="1"/>
</dbReference>
<evidence type="ECO:0000256" key="3">
    <source>
        <dbReference type="ARBA" id="ARBA00022737"/>
    </source>
</evidence>
<dbReference type="SUPFAM" id="SSF52058">
    <property type="entry name" value="L domain-like"/>
    <property type="match status" value="1"/>
</dbReference>
<dbReference type="STRING" id="418985.A0A1V9Y3R4"/>
<keyword evidence="3" id="KW-0677">Repeat</keyword>
<keyword evidence="1" id="KW-0433">Leucine-rich repeat</keyword>
<dbReference type="Gene3D" id="3.80.10.10">
    <property type="entry name" value="Ribonuclease Inhibitor"/>
    <property type="match status" value="2"/>
</dbReference>
<evidence type="ECO:0000256" key="1">
    <source>
        <dbReference type="ARBA" id="ARBA00022614"/>
    </source>
</evidence>
<feature type="domain" description="LRRCT" evidence="5">
    <location>
        <begin position="384"/>
        <end position="448"/>
    </location>
</feature>
<organism evidence="6 7">
    <name type="scientific">Tropilaelaps mercedesae</name>
    <dbReference type="NCBI Taxonomy" id="418985"/>
    <lineage>
        <taxon>Eukaryota</taxon>
        <taxon>Metazoa</taxon>
        <taxon>Ecdysozoa</taxon>
        <taxon>Arthropoda</taxon>
        <taxon>Chelicerata</taxon>
        <taxon>Arachnida</taxon>
        <taxon>Acari</taxon>
        <taxon>Parasitiformes</taxon>
        <taxon>Mesostigmata</taxon>
        <taxon>Gamasina</taxon>
        <taxon>Dermanyssoidea</taxon>
        <taxon>Laelapidae</taxon>
        <taxon>Tropilaelaps</taxon>
    </lineage>
</organism>
<dbReference type="PANTHER" id="PTHR24366">
    <property type="entry name" value="IG(IMMUNOGLOBULIN) AND LRR(LEUCINE RICH REPEAT) DOMAINS"/>
    <property type="match status" value="1"/>
</dbReference>
<feature type="transmembrane region" description="Helical" evidence="4">
    <location>
        <begin position="452"/>
        <end position="477"/>
    </location>
</feature>
<reference evidence="6 7" key="1">
    <citation type="journal article" date="2017" name="Gigascience">
        <title>Draft genome of the honey bee ectoparasitic mite, Tropilaelaps mercedesae, is shaped by the parasitic life history.</title>
        <authorList>
            <person name="Dong X."/>
            <person name="Armstrong S.D."/>
            <person name="Xia D."/>
            <person name="Makepeace B.L."/>
            <person name="Darby A.C."/>
            <person name="Kadowaki T."/>
        </authorList>
    </citation>
    <scope>NUCLEOTIDE SEQUENCE [LARGE SCALE GENOMIC DNA]</scope>
    <source>
        <strain evidence="6">Wuxi-XJTLU</strain>
    </source>
</reference>
<dbReference type="Pfam" id="PF00560">
    <property type="entry name" value="LRR_1"/>
    <property type="match status" value="1"/>
</dbReference>